<feature type="transmembrane region" description="Helical" evidence="1">
    <location>
        <begin position="49"/>
        <end position="72"/>
    </location>
</feature>
<keyword evidence="1" id="KW-1133">Transmembrane helix</keyword>
<dbReference type="OrthoDB" id="6385003at2"/>
<keyword evidence="1" id="KW-0812">Transmembrane</keyword>
<reference evidence="2 3" key="1">
    <citation type="submission" date="2019-03" db="EMBL/GenBank/DDBJ databases">
        <title>Genomic Encyclopedia of Type Strains, Phase IV (KMG-IV): sequencing the most valuable type-strain genomes for metagenomic binning, comparative biology and taxonomic classification.</title>
        <authorList>
            <person name="Goeker M."/>
        </authorList>
    </citation>
    <scope>NUCLEOTIDE SEQUENCE [LARGE SCALE GENOMIC DNA]</scope>
    <source>
        <strain evidence="2 3">DSM 100059</strain>
    </source>
</reference>
<name>A0A4R8DHK6_9BACT</name>
<sequence>MSAKLRYIWWTILLVALAFFSFLMIRLSLPYTALRSDIDFLKSKQGVYYIPYWRVSFFTHVFTSCLVLLAGFTQFNGWILRRYPRVHRVMGYVYVLTVVFVTGPAALVMGFYANGGLPARTSFVLLASLWITFTTLAWWFAVRKRFLLHGAFLYRSYALTLSALTLRSYTFLLQWFQAPVHPRDIYIVTAWLSWVPNLLVAEWLIQYRGVGKMLRAGRRRPSQTSPKR</sequence>
<feature type="transmembrane region" description="Helical" evidence="1">
    <location>
        <begin position="185"/>
        <end position="205"/>
    </location>
</feature>
<feature type="transmembrane region" description="Helical" evidence="1">
    <location>
        <begin position="119"/>
        <end position="140"/>
    </location>
</feature>
<dbReference type="InterPro" id="IPR018750">
    <property type="entry name" value="DUF2306_membrane"/>
</dbReference>
<dbReference type="Proteomes" id="UP000294498">
    <property type="component" value="Unassembled WGS sequence"/>
</dbReference>
<dbReference type="RefSeq" id="WP_133998483.1">
    <property type="nucleotide sequence ID" value="NZ_SODV01000002.1"/>
</dbReference>
<dbReference type="AlphaFoldDB" id="A0A4R8DHK6"/>
<protein>
    <submittedName>
        <fullName evidence="2">Putative membrane protein DUF2306</fullName>
    </submittedName>
</protein>
<gene>
    <name evidence="2" type="ORF">EDB95_4852</name>
</gene>
<evidence type="ECO:0000256" key="1">
    <source>
        <dbReference type="SAM" id="Phobius"/>
    </source>
</evidence>
<dbReference type="EMBL" id="SODV01000002">
    <property type="protein sequence ID" value="TDW97015.1"/>
    <property type="molecule type" value="Genomic_DNA"/>
</dbReference>
<feature type="transmembrane region" description="Helical" evidence="1">
    <location>
        <begin position="92"/>
        <end position="113"/>
    </location>
</feature>
<accession>A0A4R8DHK6</accession>
<feature type="transmembrane region" description="Helical" evidence="1">
    <location>
        <begin position="7"/>
        <end position="29"/>
    </location>
</feature>
<evidence type="ECO:0000313" key="3">
    <source>
        <dbReference type="Proteomes" id="UP000294498"/>
    </source>
</evidence>
<dbReference type="Pfam" id="PF10067">
    <property type="entry name" value="DUF2306"/>
    <property type="match status" value="1"/>
</dbReference>
<evidence type="ECO:0000313" key="2">
    <source>
        <dbReference type="EMBL" id="TDW97015.1"/>
    </source>
</evidence>
<keyword evidence="1" id="KW-0472">Membrane</keyword>
<feature type="transmembrane region" description="Helical" evidence="1">
    <location>
        <begin position="152"/>
        <end position="173"/>
    </location>
</feature>
<comment type="caution">
    <text evidence="2">The sequence shown here is derived from an EMBL/GenBank/DDBJ whole genome shotgun (WGS) entry which is preliminary data.</text>
</comment>
<keyword evidence="3" id="KW-1185">Reference proteome</keyword>
<organism evidence="2 3">
    <name type="scientific">Dinghuibacter silviterrae</name>
    <dbReference type="NCBI Taxonomy" id="1539049"/>
    <lineage>
        <taxon>Bacteria</taxon>
        <taxon>Pseudomonadati</taxon>
        <taxon>Bacteroidota</taxon>
        <taxon>Chitinophagia</taxon>
        <taxon>Chitinophagales</taxon>
        <taxon>Chitinophagaceae</taxon>
        <taxon>Dinghuibacter</taxon>
    </lineage>
</organism>
<proteinExistence type="predicted"/>